<keyword evidence="3" id="KW-0560">Oxidoreductase</keyword>
<keyword evidence="6" id="KW-1185">Reference proteome</keyword>
<dbReference type="GO" id="GO:0003959">
    <property type="term" value="F:NADPH dehydrogenase activity"/>
    <property type="evidence" value="ECO:0007669"/>
    <property type="project" value="TreeGrafter"/>
</dbReference>
<gene>
    <name evidence="5" type="ORF">PMAA_031790</name>
</gene>
<dbReference type="InterPro" id="IPR001155">
    <property type="entry name" value="OxRdtase_FMN_N"/>
</dbReference>
<organism evidence="5 6">
    <name type="scientific">Talaromyces marneffei (strain ATCC 18224 / CBS 334.59 / QM 7333)</name>
    <name type="common">Penicillium marneffei</name>
    <dbReference type="NCBI Taxonomy" id="441960"/>
    <lineage>
        <taxon>Eukaryota</taxon>
        <taxon>Fungi</taxon>
        <taxon>Dikarya</taxon>
        <taxon>Ascomycota</taxon>
        <taxon>Pezizomycotina</taxon>
        <taxon>Eurotiomycetes</taxon>
        <taxon>Eurotiomycetidae</taxon>
        <taxon>Eurotiales</taxon>
        <taxon>Trichocomaceae</taxon>
        <taxon>Talaromyces</taxon>
        <taxon>Talaromyces sect. Talaromyces</taxon>
    </lineage>
</organism>
<evidence type="ECO:0000256" key="3">
    <source>
        <dbReference type="ARBA" id="ARBA00023002"/>
    </source>
</evidence>
<comment type="similarity">
    <text evidence="2">Belongs to the NADH:flavin oxidoreductase/NADH oxidase family.</text>
</comment>
<dbReference type="OrthoDB" id="276546at2759"/>
<sequence>MGSMEASSSLFQPLKLGAVTLSHRVVQAPCTRMRASKESDGVYVPNDLMVEYYAQRASQGGLMLTEATPISRIAAGYPGVSGIFTASQIAGWKKVTDAIHSKGAYIYCQLWHVGRATVPSFIEGKEVLGASEIPISGKAMDGNEYAATPPRPMTIGEIQETIAEYAVAAKRSIEAGFDGVEIHAANGYLLDQFLHDNVNNRTDDYGDSVEKRSRIVLEVIEAVSKAIGADRVGIRLSPYNYFQDTRDSNPNVHWLSLCSQIASLSEDMRPAYVHMVEPRFDEELDEAAKMSSLPVEKPSLNVFRPTLKKGGIAFLAAGNFNPKNALVKVTDDEADAVAFGRLFMANPDLPRRLKEGLPLNPYDRSTFYGANPPEKGYTDYAFYSK</sequence>
<dbReference type="PANTHER" id="PTHR22893:SF129">
    <property type="entry name" value="FLAVIN OXIDOREDUCTASE HXNT"/>
    <property type="match status" value="1"/>
</dbReference>
<dbReference type="VEuPathDB" id="FungiDB:PMAA_031790"/>
<evidence type="ECO:0000313" key="6">
    <source>
        <dbReference type="Proteomes" id="UP000001294"/>
    </source>
</evidence>
<dbReference type="HOGENOM" id="CLU_012153_0_2_1"/>
<feature type="domain" description="NADH:flavin oxidoreductase/NADH oxidase N-terminal" evidence="4">
    <location>
        <begin position="9"/>
        <end position="360"/>
    </location>
</feature>
<dbReference type="PANTHER" id="PTHR22893">
    <property type="entry name" value="NADH OXIDOREDUCTASE-RELATED"/>
    <property type="match status" value="1"/>
</dbReference>
<dbReference type="CDD" id="cd02933">
    <property type="entry name" value="OYE_like_FMN"/>
    <property type="match status" value="1"/>
</dbReference>
<comment type="cofactor">
    <cofactor evidence="1">
        <name>FMN</name>
        <dbReference type="ChEBI" id="CHEBI:58210"/>
    </cofactor>
</comment>
<evidence type="ECO:0000313" key="5">
    <source>
        <dbReference type="EMBL" id="EEA28365.1"/>
    </source>
</evidence>
<dbReference type="AlphaFoldDB" id="B6Q546"/>
<dbReference type="STRING" id="441960.B6Q546"/>
<dbReference type="InterPro" id="IPR013785">
    <property type="entry name" value="Aldolase_TIM"/>
</dbReference>
<proteinExistence type="inferred from homology"/>
<dbReference type="Pfam" id="PF00724">
    <property type="entry name" value="Oxidored_FMN"/>
    <property type="match status" value="1"/>
</dbReference>
<dbReference type="GO" id="GO:0005829">
    <property type="term" value="C:cytosol"/>
    <property type="evidence" value="ECO:0007669"/>
    <property type="project" value="UniProtKB-ARBA"/>
</dbReference>
<dbReference type="PhylomeDB" id="B6Q546"/>
<dbReference type="FunFam" id="3.20.20.70:FF:000059">
    <property type="entry name" value="N-ethylmaleimide reductase, FMN-linked"/>
    <property type="match status" value="1"/>
</dbReference>
<dbReference type="GO" id="GO:0016628">
    <property type="term" value="F:oxidoreductase activity, acting on the CH-CH group of donors, NAD or NADP as acceptor"/>
    <property type="evidence" value="ECO:0007669"/>
    <property type="project" value="UniProtKB-ARBA"/>
</dbReference>
<dbReference type="GO" id="GO:0010181">
    <property type="term" value="F:FMN binding"/>
    <property type="evidence" value="ECO:0007669"/>
    <property type="project" value="InterPro"/>
</dbReference>
<evidence type="ECO:0000256" key="2">
    <source>
        <dbReference type="ARBA" id="ARBA00005979"/>
    </source>
</evidence>
<dbReference type="InterPro" id="IPR045247">
    <property type="entry name" value="Oye-like"/>
</dbReference>
<dbReference type="Proteomes" id="UP000001294">
    <property type="component" value="Unassembled WGS sequence"/>
</dbReference>
<accession>B6Q546</accession>
<evidence type="ECO:0000259" key="4">
    <source>
        <dbReference type="Pfam" id="PF00724"/>
    </source>
</evidence>
<evidence type="ECO:0000256" key="1">
    <source>
        <dbReference type="ARBA" id="ARBA00001917"/>
    </source>
</evidence>
<protein>
    <submittedName>
        <fullName evidence="5">N-ethylmaleimide reductase, putative</fullName>
    </submittedName>
</protein>
<dbReference type="EMBL" id="DS995899">
    <property type="protein sequence ID" value="EEA28365.1"/>
    <property type="molecule type" value="Genomic_DNA"/>
</dbReference>
<dbReference type="SUPFAM" id="SSF51395">
    <property type="entry name" value="FMN-linked oxidoreductases"/>
    <property type="match status" value="1"/>
</dbReference>
<name>B6Q546_TALMQ</name>
<dbReference type="Gene3D" id="3.20.20.70">
    <property type="entry name" value="Aldolase class I"/>
    <property type="match status" value="1"/>
</dbReference>
<reference evidence="6" key="1">
    <citation type="journal article" date="2015" name="Genome Announc.">
        <title>Genome sequence of the AIDS-associated pathogen Penicillium marneffei (ATCC18224) and its near taxonomic relative Talaromyces stipitatus (ATCC10500).</title>
        <authorList>
            <person name="Nierman W.C."/>
            <person name="Fedorova-Abrams N.D."/>
            <person name="Andrianopoulos A."/>
        </authorList>
    </citation>
    <scope>NUCLEOTIDE SEQUENCE [LARGE SCALE GENOMIC DNA]</scope>
    <source>
        <strain evidence="6">ATCC 18224 / CBS 334.59 / QM 7333</strain>
    </source>
</reference>